<feature type="domain" description="OmpA-like" evidence="4">
    <location>
        <begin position="186"/>
        <end position="302"/>
    </location>
</feature>
<evidence type="ECO:0000259" key="4">
    <source>
        <dbReference type="PROSITE" id="PS51123"/>
    </source>
</evidence>
<dbReference type="PANTHER" id="PTHR30329">
    <property type="entry name" value="STATOR ELEMENT OF FLAGELLAR MOTOR COMPLEX"/>
    <property type="match status" value="1"/>
</dbReference>
<sequence>MSKKLLYLLGIVATIIIGTILYKIYCCNCCVAIHEQTADIENVTAEKSEINPFVLNGPGINFHCNDNFNFQKNNATLLAPVSDSVVLAVENLKQFLLQNPKQKITITGFATSDEKNTTAFENLGLARANDVKAFLVSKGLRSSQIELKSETLDSWKTNGEILLGPVKFDFNESESVNENTEDWNTIKNQINASPLVLYFNTNQSNYNLSKEEHQKVIDISKYLNHVADAKVKIVGHSDNTGSRELNVRLAKKRADFTKKYLVQNGINASQIEVSAKGPDEPISDNDSAEGRAKNRRTVVTIK</sequence>
<dbReference type="PANTHER" id="PTHR30329:SF21">
    <property type="entry name" value="LIPOPROTEIN YIAD-RELATED"/>
    <property type="match status" value="1"/>
</dbReference>
<evidence type="ECO:0000256" key="1">
    <source>
        <dbReference type="PROSITE-ProRule" id="PRU00473"/>
    </source>
</evidence>
<keyword evidence="3" id="KW-1133">Transmembrane helix</keyword>
<comment type="caution">
    <text evidence="5">The sequence shown here is derived from an EMBL/GenBank/DDBJ whole genome shotgun (WGS) entry which is preliminary data.</text>
</comment>
<dbReference type="Proteomes" id="UP000603728">
    <property type="component" value="Unassembled WGS sequence"/>
</dbReference>
<proteinExistence type="predicted"/>
<feature type="region of interest" description="Disordered" evidence="2">
    <location>
        <begin position="275"/>
        <end position="302"/>
    </location>
</feature>
<dbReference type="InterPro" id="IPR006665">
    <property type="entry name" value="OmpA-like"/>
</dbReference>
<gene>
    <name evidence="5" type="ORF">JI750_13835</name>
</gene>
<keyword evidence="3" id="KW-0812">Transmembrane</keyword>
<evidence type="ECO:0000313" key="5">
    <source>
        <dbReference type="EMBL" id="MBL0737980.1"/>
    </source>
</evidence>
<evidence type="ECO:0000256" key="2">
    <source>
        <dbReference type="SAM" id="MobiDB-lite"/>
    </source>
</evidence>
<keyword evidence="1 3" id="KW-0472">Membrane</keyword>
<dbReference type="CDD" id="cd07185">
    <property type="entry name" value="OmpA_C-like"/>
    <property type="match status" value="1"/>
</dbReference>
<dbReference type="InterPro" id="IPR050330">
    <property type="entry name" value="Bact_OuterMem_StrucFunc"/>
</dbReference>
<evidence type="ECO:0000256" key="3">
    <source>
        <dbReference type="SAM" id="Phobius"/>
    </source>
</evidence>
<feature type="transmembrane region" description="Helical" evidence="3">
    <location>
        <begin position="5"/>
        <end position="25"/>
    </location>
</feature>
<dbReference type="EMBL" id="JAERSF010000002">
    <property type="protein sequence ID" value="MBL0737980.1"/>
    <property type="molecule type" value="Genomic_DNA"/>
</dbReference>
<keyword evidence="6" id="KW-1185">Reference proteome</keyword>
<reference evidence="5 6" key="1">
    <citation type="submission" date="2021-01" db="EMBL/GenBank/DDBJ databases">
        <title>Genome seq and assembly of Flavobacterium sp. GN10.</title>
        <authorList>
            <person name="Chhetri G."/>
        </authorList>
    </citation>
    <scope>NUCLEOTIDE SEQUENCE [LARGE SCALE GENOMIC DNA]</scope>
    <source>
        <strain evidence="5 6">GN10</strain>
    </source>
</reference>
<dbReference type="SUPFAM" id="SSF103088">
    <property type="entry name" value="OmpA-like"/>
    <property type="match status" value="2"/>
</dbReference>
<name>A0ABS1KER9_9FLAO</name>
<protein>
    <submittedName>
        <fullName evidence="5">OmpA family protein</fullName>
    </submittedName>
</protein>
<dbReference type="Gene3D" id="3.30.1330.60">
    <property type="entry name" value="OmpA-like domain"/>
    <property type="match status" value="2"/>
</dbReference>
<dbReference type="PROSITE" id="PS51123">
    <property type="entry name" value="OMPA_2"/>
    <property type="match status" value="1"/>
</dbReference>
<evidence type="ECO:0000313" key="6">
    <source>
        <dbReference type="Proteomes" id="UP000603728"/>
    </source>
</evidence>
<dbReference type="RefSeq" id="WP_202002883.1">
    <property type="nucleotide sequence ID" value="NZ_JAERSF010000002.1"/>
</dbReference>
<accession>A0ABS1KER9</accession>
<dbReference type="Pfam" id="PF00691">
    <property type="entry name" value="OmpA"/>
    <property type="match status" value="2"/>
</dbReference>
<organism evidence="5 6">
    <name type="scientific">Flavobacterium tagetis</name>
    <dbReference type="NCBI Taxonomy" id="2801336"/>
    <lineage>
        <taxon>Bacteria</taxon>
        <taxon>Pseudomonadati</taxon>
        <taxon>Bacteroidota</taxon>
        <taxon>Flavobacteriia</taxon>
        <taxon>Flavobacteriales</taxon>
        <taxon>Flavobacteriaceae</taxon>
        <taxon>Flavobacterium</taxon>
    </lineage>
</organism>
<dbReference type="InterPro" id="IPR036737">
    <property type="entry name" value="OmpA-like_sf"/>
</dbReference>